<accession>A0AB39L014</accession>
<protein>
    <submittedName>
        <fullName evidence="8">Type II secretion system F family protein</fullName>
    </submittedName>
</protein>
<organism evidence="8">
    <name type="scientific">Sinomonas puerhi</name>
    <dbReference type="NCBI Taxonomy" id="3238584"/>
    <lineage>
        <taxon>Bacteria</taxon>
        <taxon>Bacillati</taxon>
        <taxon>Actinomycetota</taxon>
        <taxon>Actinomycetes</taxon>
        <taxon>Micrococcales</taxon>
        <taxon>Micrococcaceae</taxon>
        <taxon>Sinomonas</taxon>
    </lineage>
</organism>
<dbReference type="PANTHER" id="PTHR35007">
    <property type="entry name" value="INTEGRAL MEMBRANE PROTEIN-RELATED"/>
    <property type="match status" value="1"/>
</dbReference>
<dbReference type="AlphaFoldDB" id="A0AB39L014"/>
<dbReference type="EMBL" id="CP163302">
    <property type="protein sequence ID" value="XDP44317.1"/>
    <property type="molecule type" value="Genomic_DNA"/>
</dbReference>
<dbReference type="PANTHER" id="PTHR35007:SF2">
    <property type="entry name" value="PILUS ASSEMBLE PROTEIN"/>
    <property type="match status" value="1"/>
</dbReference>
<name>A0AB39L014_9MICC</name>
<dbReference type="Pfam" id="PF00482">
    <property type="entry name" value="T2SSF"/>
    <property type="match status" value="1"/>
</dbReference>
<keyword evidence="2" id="KW-1003">Cell membrane</keyword>
<dbReference type="KEGG" id="spue:AB5L97_13660"/>
<sequence length="292" mass="31890">MNVLAIGAILAIVLPVAFLTWSIVTPDRSARAAIEKNLGLLKAGPKHSTTSISEALTALSRRITPVGYTAWLDGKLAGAGRPRSWPLDRVLVAKPLLALLGLFLGILVLLPHPDGPRFLLLIALGALFYFVPDILLNNSAQKRRHAMQLALPNMLDQMLISVEAGIGFEGAMARASESTTGPLSDEFVRTLQDIQVGRSRREAYTDLAARASFPDIRAFVRSIVQADQYGIAIAKVLKTQAQEMRLKRRQRAEEHAMKIPVKILFPLIFAILPAMFIIILGPAIMGIIKTFS</sequence>
<comment type="subcellular location">
    <subcellularLocation>
        <location evidence="1">Cell membrane</location>
        <topology evidence="1">Multi-pass membrane protein</topology>
    </subcellularLocation>
</comment>
<dbReference type="GO" id="GO:0005886">
    <property type="term" value="C:plasma membrane"/>
    <property type="evidence" value="ECO:0007669"/>
    <property type="project" value="UniProtKB-SubCell"/>
</dbReference>
<evidence type="ECO:0000313" key="8">
    <source>
        <dbReference type="EMBL" id="XDP44317.1"/>
    </source>
</evidence>
<dbReference type="InterPro" id="IPR018076">
    <property type="entry name" value="T2SS_GspF_dom"/>
</dbReference>
<reference evidence="8" key="1">
    <citation type="submission" date="2024-07" db="EMBL/GenBank/DDBJ databases">
        <authorList>
            <person name="fu j."/>
        </authorList>
    </citation>
    <scope>NUCLEOTIDE SEQUENCE</scope>
    <source>
        <strain evidence="8">P10A9</strain>
    </source>
</reference>
<evidence type="ECO:0000256" key="6">
    <source>
        <dbReference type="SAM" id="Phobius"/>
    </source>
</evidence>
<keyword evidence="3 6" id="KW-0812">Transmembrane</keyword>
<keyword evidence="5 6" id="KW-0472">Membrane</keyword>
<evidence type="ECO:0000259" key="7">
    <source>
        <dbReference type="Pfam" id="PF00482"/>
    </source>
</evidence>
<feature type="transmembrane region" description="Helical" evidence="6">
    <location>
        <begin position="6"/>
        <end position="24"/>
    </location>
</feature>
<proteinExistence type="predicted"/>
<feature type="transmembrane region" description="Helical" evidence="6">
    <location>
        <begin position="118"/>
        <end position="136"/>
    </location>
</feature>
<gene>
    <name evidence="8" type="ORF">AB5L97_13660</name>
</gene>
<feature type="transmembrane region" description="Helical" evidence="6">
    <location>
        <begin position="263"/>
        <end position="288"/>
    </location>
</feature>
<evidence type="ECO:0000256" key="5">
    <source>
        <dbReference type="ARBA" id="ARBA00023136"/>
    </source>
</evidence>
<evidence type="ECO:0000256" key="4">
    <source>
        <dbReference type="ARBA" id="ARBA00022989"/>
    </source>
</evidence>
<feature type="transmembrane region" description="Helical" evidence="6">
    <location>
        <begin position="91"/>
        <end position="112"/>
    </location>
</feature>
<evidence type="ECO:0000256" key="1">
    <source>
        <dbReference type="ARBA" id="ARBA00004651"/>
    </source>
</evidence>
<evidence type="ECO:0000256" key="3">
    <source>
        <dbReference type="ARBA" id="ARBA00022692"/>
    </source>
</evidence>
<dbReference type="RefSeq" id="WP_369045070.1">
    <property type="nucleotide sequence ID" value="NZ_CP163302.1"/>
</dbReference>
<evidence type="ECO:0000256" key="2">
    <source>
        <dbReference type="ARBA" id="ARBA00022475"/>
    </source>
</evidence>
<feature type="domain" description="Type II secretion system protein GspF" evidence="7">
    <location>
        <begin position="155"/>
        <end position="280"/>
    </location>
</feature>
<keyword evidence="4 6" id="KW-1133">Transmembrane helix</keyword>